<dbReference type="GO" id="GO:0004497">
    <property type="term" value="F:monooxygenase activity"/>
    <property type="evidence" value="ECO:0007669"/>
    <property type="project" value="UniProtKB-KW"/>
</dbReference>
<name>V4LTQ1_EUTSA</name>
<dbReference type="eggNOG" id="KOG0157">
    <property type="taxonomic scope" value="Eukaryota"/>
</dbReference>
<evidence type="ECO:0000256" key="5">
    <source>
        <dbReference type="ARBA" id="ARBA00022692"/>
    </source>
</evidence>
<dbReference type="Gramene" id="ESQ47189">
    <property type="protein sequence ID" value="ESQ47189"/>
    <property type="gene ID" value="EUTSA_v10028112mg"/>
</dbReference>
<dbReference type="GO" id="GO:0016020">
    <property type="term" value="C:membrane"/>
    <property type="evidence" value="ECO:0007669"/>
    <property type="project" value="UniProtKB-SubCell"/>
</dbReference>
<evidence type="ECO:0000256" key="6">
    <source>
        <dbReference type="ARBA" id="ARBA00022723"/>
    </source>
</evidence>
<keyword evidence="4 12" id="KW-0349">Heme</keyword>
<dbReference type="InterPro" id="IPR017972">
    <property type="entry name" value="Cyt_P450_CS"/>
</dbReference>
<evidence type="ECO:0000256" key="13">
    <source>
        <dbReference type="RuleBase" id="RU000461"/>
    </source>
</evidence>
<dbReference type="SUPFAM" id="SSF48264">
    <property type="entry name" value="Cytochrome P450"/>
    <property type="match status" value="1"/>
</dbReference>
<evidence type="ECO:0000256" key="11">
    <source>
        <dbReference type="ARBA" id="ARBA00023136"/>
    </source>
</evidence>
<dbReference type="InterPro" id="IPR001128">
    <property type="entry name" value="Cyt_P450"/>
</dbReference>
<feature type="non-terminal residue" evidence="14">
    <location>
        <position position="1"/>
    </location>
</feature>
<keyword evidence="11" id="KW-0472">Membrane</keyword>
<evidence type="ECO:0000256" key="4">
    <source>
        <dbReference type="ARBA" id="ARBA00022617"/>
    </source>
</evidence>
<accession>V4LTQ1</accession>
<keyword evidence="6 12" id="KW-0479">Metal-binding</keyword>
<reference evidence="14 15" key="1">
    <citation type="journal article" date="2013" name="Front. Plant Sci.">
        <title>The Reference Genome of the Halophytic Plant Eutrema salsugineum.</title>
        <authorList>
            <person name="Yang R."/>
            <person name="Jarvis D.E."/>
            <person name="Chen H."/>
            <person name="Beilstein M.A."/>
            <person name="Grimwood J."/>
            <person name="Jenkins J."/>
            <person name="Shu S."/>
            <person name="Prochnik S."/>
            <person name="Xin M."/>
            <person name="Ma C."/>
            <person name="Schmutz J."/>
            <person name="Wing R.A."/>
            <person name="Mitchell-Olds T."/>
            <person name="Schumaker K.S."/>
            <person name="Wang X."/>
        </authorList>
    </citation>
    <scope>NUCLEOTIDE SEQUENCE [LARGE SCALE GENOMIC DNA]</scope>
</reference>
<dbReference type="AlphaFoldDB" id="V4LTQ1"/>
<keyword evidence="10 13" id="KW-0503">Monooxygenase</keyword>
<dbReference type="GO" id="GO:0016125">
    <property type="term" value="P:sterol metabolic process"/>
    <property type="evidence" value="ECO:0007669"/>
    <property type="project" value="TreeGrafter"/>
</dbReference>
<dbReference type="PANTHER" id="PTHR24286:SF349">
    <property type="entry name" value="CYTOCHROME P450 716A1-RELATED"/>
    <property type="match status" value="1"/>
</dbReference>
<dbReference type="InterPro" id="IPR036396">
    <property type="entry name" value="Cyt_P450_sf"/>
</dbReference>
<evidence type="ECO:0000256" key="7">
    <source>
        <dbReference type="ARBA" id="ARBA00022989"/>
    </source>
</evidence>
<dbReference type="EMBL" id="KI517416">
    <property type="protein sequence ID" value="ESQ47189.1"/>
    <property type="molecule type" value="Genomic_DNA"/>
</dbReference>
<dbReference type="Pfam" id="PF00067">
    <property type="entry name" value="p450"/>
    <property type="match status" value="1"/>
</dbReference>
<dbReference type="Gene3D" id="1.10.630.10">
    <property type="entry name" value="Cytochrome P450"/>
    <property type="match status" value="2"/>
</dbReference>
<keyword evidence="9 12" id="KW-0408">Iron</keyword>
<evidence type="ECO:0000256" key="3">
    <source>
        <dbReference type="ARBA" id="ARBA00010617"/>
    </source>
</evidence>
<dbReference type="KEGG" id="eus:EUTSA_v10028112mg"/>
<dbReference type="InterPro" id="IPR002401">
    <property type="entry name" value="Cyt_P450_E_grp-I"/>
</dbReference>
<evidence type="ECO:0000313" key="15">
    <source>
        <dbReference type="Proteomes" id="UP000030689"/>
    </source>
</evidence>
<dbReference type="Proteomes" id="UP000030689">
    <property type="component" value="Unassembled WGS sequence"/>
</dbReference>
<keyword evidence="7" id="KW-1133">Transmembrane helix</keyword>
<evidence type="ECO:0000256" key="1">
    <source>
        <dbReference type="ARBA" id="ARBA00001971"/>
    </source>
</evidence>
<dbReference type="PANTHER" id="PTHR24286">
    <property type="entry name" value="CYTOCHROME P450 26"/>
    <property type="match status" value="1"/>
</dbReference>
<feature type="binding site" description="axial binding residue" evidence="12">
    <location>
        <position position="151"/>
    </location>
    <ligand>
        <name>heme</name>
        <dbReference type="ChEBI" id="CHEBI:30413"/>
    </ligand>
    <ligandPart>
        <name>Fe</name>
        <dbReference type="ChEBI" id="CHEBI:18248"/>
    </ligandPart>
</feature>
<dbReference type="GO" id="GO:0016705">
    <property type="term" value="F:oxidoreductase activity, acting on paired donors, with incorporation or reduction of molecular oxygen"/>
    <property type="evidence" value="ECO:0007669"/>
    <property type="project" value="InterPro"/>
</dbReference>
<evidence type="ECO:0000256" key="9">
    <source>
        <dbReference type="ARBA" id="ARBA00023004"/>
    </source>
</evidence>
<dbReference type="PROSITE" id="PS00086">
    <property type="entry name" value="CYTOCHROME_P450"/>
    <property type="match status" value="1"/>
</dbReference>
<dbReference type="GO" id="GO:0005506">
    <property type="term" value="F:iron ion binding"/>
    <property type="evidence" value="ECO:0007669"/>
    <property type="project" value="InterPro"/>
</dbReference>
<keyword evidence="8 13" id="KW-0560">Oxidoreductase</keyword>
<evidence type="ECO:0000256" key="12">
    <source>
        <dbReference type="PIRSR" id="PIRSR602401-1"/>
    </source>
</evidence>
<proteinExistence type="inferred from homology"/>
<keyword evidence="15" id="KW-1185">Reference proteome</keyword>
<comment type="subcellular location">
    <subcellularLocation>
        <location evidence="2">Membrane</location>
        <topology evidence="2">Single-pass membrane protein</topology>
    </subcellularLocation>
</comment>
<gene>
    <name evidence="14" type="ORF">EUTSA_v10028112mg</name>
</gene>
<protein>
    <recommendedName>
        <fullName evidence="16">Cytochrome P450</fullName>
    </recommendedName>
</protein>
<comment type="similarity">
    <text evidence="3 13">Belongs to the cytochrome P450 family.</text>
</comment>
<evidence type="ECO:0000313" key="14">
    <source>
        <dbReference type="EMBL" id="ESQ47189.1"/>
    </source>
</evidence>
<comment type="cofactor">
    <cofactor evidence="1 12">
        <name>heme</name>
        <dbReference type="ChEBI" id="CHEBI:30413"/>
    </cofactor>
</comment>
<organism evidence="14 15">
    <name type="scientific">Eutrema salsugineum</name>
    <name type="common">Saltwater cress</name>
    <name type="synonym">Sisymbrium salsugineum</name>
    <dbReference type="NCBI Taxonomy" id="72664"/>
    <lineage>
        <taxon>Eukaryota</taxon>
        <taxon>Viridiplantae</taxon>
        <taxon>Streptophyta</taxon>
        <taxon>Embryophyta</taxon>
        <taxon>Tracheophyta</taxon>
        <taxon>Spermatophyta</taxon>
        <taxon>Magnoliopsida</taxon>
        <taxon>eudicotyledons</taxon>
        <taxon>Gunneridae</taxon>
        <taxon>Pentapetalae</taxon>
        <taxon>rosids</taxon>
        <taxon>malvids</taxon>
        <taxon>Brassicales</taxon>
        <taxon>Brassicaceae</taxon>
        <taxon>Eutremeae</taxon>
        <taxon>Eutrema</taxon>
    </lineage>
</organism>
<evidence type="ECO:0008006" key="16">
    <source>
        <dbReference type="Google" id="ProtNLM"/>
    </source>
</evidence>
<dbReference type="PRINTS" id="PR00463">
    <property type="entry name" value="EP450I"/>
</dbReference>
<sequence length="183" mass="21502">RIRHTDTASIVCTFVVSYLAEYPHVYKRVLQVMRIVPPISGTFREAIDHFSFKGFYIPKGWRLRFGHPEFTNVATSLGSERYPSTASAINSDYRDGHKVPSNPLQRSSSKRIRRKKMIGPEFVRRYDMRLLQRSGPQPYSYIPFGGGPRMCPGKEYARLEILIYIHYFVKRFKWDKCFQKKIN</sequence>
<evidence type="ECO:0000256" key="8">
    <source>
        <dbReference type="ARBA" id="ARBA00023002"/>
    </source>
</evidence>
<dbReference type="GO" id="GO:0020037">
    <property type="term" value="F:heme binding"/>
    <property type="evidence" value="ECO:0007669"/>
    <property type="project" value="InterPro"/>
</dbReference>
<evidence type="ECO:0000256" key="2">
    <source>
        <dbReference type="ARBA" id="ARBA00004167"/>
    </source>
</evidence>
<evidence type="ECO:0000256" key="10">
    <source>
        <dbReference type="ARBA" id="ARBA00023033"/>
    </source>
</evidence>
<keyword evidence="5" id="KW-0812">Transmembrane</keyword>